<sequence>MQRGSDRLSVYRDDEMKHELQGLIRSGHATRVAEWFDPEPLAEDDPAVAAHPVPTGMRGEDALRFELARHLGRKVFPAKRSALVRELGTQHAPDALADRVRALPADTTFHNVQEVVDTLRRRSS</sequence>
<dbReference type="RefSeq" id="WP_255932346.1">
    <property type="nucleotide sequence ID" value="NZ_JANFNH010000058.1"/>
</dbReference>
<proteinExistence type="predicted"/>
<evidence type="ECO:0000313" key="1">
    <source>
        <dbReference type="EMBL" id="MCQ4046179.1"/>
    </source>
</evidence>
<dbReference type="Proteomes" id="UP001206206">
    <property type="component" value="Unassembled WGS sequence"/>
</dbReference>
<organism evidence="1 2">
    <name type="scientific">Streptantibioticus rubrisoli</name>
    <dbReference type="NCBI Taxonomy" id="1387313"/>
    <lineage>
        <taxon>Bacteria</taxon>
        <taxon>Bacillati</taxon>
        <taxon>Actinomycetota</taxon>
        <taxon>Actinomycetes</taxon>
        <taxon>Kitasatosporales</taxon>
        <taxon>Streptomycetaceae</taxon>
        <taxon>Streptantibioticus</taxon>
    </lineage>
</organism>
<keyword evidence="2" id="KW-1185">Reference proteome</keyword>
<dbReference type="InterPro" id="IPR021527">
    <property type="entry name" value="DUF2795"/>
</dbReference>
<protein>
    <submittedName>
        <fullName evidence="1">DUF2795 domain-containing protein</fullName>
    </submittedName>
</protein>
<dbReference type="Pfam" id="PF11387">
    <property type="entry name" value="DUF2795"/>
    <property type="match status" value="1"/>
</dbReference>
<evidence type="ECO:0000313" key="2">
    <source>
        <dbReference type="Proteomes" id="UP001206206"/>
    </source>
</evidence>
<name>A0ABT1PLD8_9ACTN</name>
<dbReference type="EMBL" id="JANFNH010000058">
    <property type="protein sequence ID" value="MCQ4046179.1"/>
    <property type="molecule type" value="Genomic_DNA"/>
</dbReference>
<gene>
    <name evidence="1" type="ORF">NON19_30085</name>
</gene>
<comment type="caution">
    <text evidence="1">The sequence shown here is derived from an EMBL/GenBank/DDBJ whole genome shotgun (WGS) entry which is preliminary data.</text>
</comment>
<accession>A0ABT1PLD8</accession>
<reference evidence="1 2" key="1">
    <citation type="submission" date="2022-06" db="EMBL/GenBank/DDBJ databases">
        <title>Draft genome sequence of type strain Streptomyces rubrisoli DSM 42083.</title>
        <authorList>
            <person name="Duangmal K."/>
            <person name="Klaysubun C."/>
        </authorList>
    </citation>
    <scope>NUCLEOTIDE SEQUENCE [LARGE SCALE GENOMIC DNA]</scope>
    <source>
        <strain evidence="1 2">DSM 42083</strain>
    </source>
</reference>